<dbReference type="EMBL" id="CM056806">
    <property type="protein sequence ID" value="KAJ8704952.1"/>
    <property type="molecule type" value="Genomic_DNA"/>
</dbReference>
<dbReference type="Proteomes" id="UP001231649">
    <property type="component" value="Chromosome 30"/>
</dbReference>
<accession>A0ACC2PZW7</accession>
<name>A0ACC2PZW7_9NEOP</name>
<evidence type="ECO:0000313" key="2">
    <source>
        <dbReference type="Proteomes" id="UP001231649"/>
    </source>
</evidence>
<reference evidence="1" key="1">
    <citation type="submission" date="2023-03" db="EMBL/GenBank/DDBJ databases">
        <title>Chromosome-level genomes of two armyworms, Mythimna separata and Mythimna loreyi, provide insights into the biosynthesis and reception of sex pheromones.</title>
        <authorList>
            <person name="Zhao H."/>
        </authorList>
    </citation>
    <scope>NUCLEOTIDE SEQUENCE</scope>
    <source>
        <strain evidence="1">BeijingLab</strain>
    </source>
</reference>
<keyword evidence="2" id="KW-1185">Reference proteome</keyword>
<gene>
    <name evidence="1" type="ORF">PYW08_012272</name>
</gene>
<proteinExistence type="predicted"/>
<protein>
    <submittedName>
        <fullName evidence="1">Uncharacterized protein</fullName>
    </submittedName>
</protein>
<organism evidence="1 2">
    <name type="scientific">Mythimna loreyi</name>
    <dbReference type="NCBI Taxonomy" id="667449"/>
    <lineage>
        <taxon>Eukaryota</taxon>
        <taxon>Metazoa</taxon>
        <taxon>Ecdysozoa</taxon>
        <taxon>Arthropoda</taxon>
        <taxon>Hexapoda</taxon>
        <taxon>Insecta</taxon>
        <taxon>Pterygota</taxon>
        <taxon>Neoptera</taxon>
        <taxon>Endopterygota</taxon>
        <taxon>Lepidoptera</taxon>
        <taxon>Glossata</taxon>
        <taxon>Ditrysia</taxon>
        <taxon>Noctuoidea</taxon>
        <taxon>Noctuidae</taxon>
        <taxon>Noctuinae</taxon>
        <taxon>Hadenini</taxon>
        <taxon>Mythimna</taxon>
    </lineage>
</organism>
<evidence type="ECO:0000313" key="1">
    <source>
        <dbReference type="EMBL" id="KAJ8704952.1"/>
    </source>
</evidence>
<sequence length="608" mass="65498">MWSGKVFLILACVLHSHSVLSIWTCSEDVECSLTSGSVCREGMCVCPVGQQLVLGGTACAAAAPYLTSTCRDDLQCSNLLTSFQCRREQDETEGQCDCLPGFHYFAGRCWKSANYGEVCERNEECMGVLRDPYNMECIEGRCTCGEGYYERQRGECRKIGQAVGDGCILDEDCKFTNGACDPSTFTCVNSANPTTFIPAIKAKSNITSPSRSGRNHSNVCGATNPCNEPFLCSAFGVCVCPRGYYPNAGGTQCLAELGSPSTEAQCAGFLAELQDGVCGCPANVYYDANMRDCVKATRRITDSCVSDSMCHTFGAASVCGPPDTDNWGIRSCACIPEQAVWDSGRNLCRLFAGIGESCEVDDDCLAGNLQISCTANEEGQKICTCPENTVNIDGLCLSSGLSLGDECQMTQECTETEHTVCADGLCSCGPGYQERDDICAPTIGSPCLLDADCAINNTICLHVNGTSACRCSSAFLEYSEECWPRLLDHTQECEVSLQCTEFLGSGSNCTNTTCECFDDHHFRDGRCWPKTGLFEACSRSSECYLGELTDRVQCRNSLCQCSFNFPYSEKHQTCTGPDGMVSIPGSSGSIAVSSIFTIVAGLLYIMLH</sequence>
<comment type="caution">
    <text evidence="1">The sequence shown here is derived from an EMBL/GenBank/DDBJ whole genome shotgun (WGS) entry which is preliminary data.</text>
</comment>